<name>A0A098G9G7_9GAMM</name>
<dbReference type="OrthoDB" id="5639313at2"/>
<dbReference type="HOGENOM" id="CLU_1947791_0_0_6"/>
<organism evidence="2 3">
    <name type="scientific">Legionella fallonii LLAP-10</name>
    <dbReference type="NCBI Taxonomy" id="1212491"/>
    <lineage>
        <taxon>Bacteria</taxon>
        <taxon>Pseudomonadati</taxon>
        <taxon>Pseudomonadota</taxon>
        <taxon>Gammaproteobacteria</taxon>
        <taxon>Legionellales</taxon>
        <taxon>Legionellaceae</taxon>
        <taxon>Legionella</taxon>
    </lineage>
</organism>
<reference evidence="3" key="1">
    <citation type="submission" date="2014-09" db="EMBL/GenBank/DDBJ databases">
        <authorList>
            <person name="Gomez-Valero L."/>
        </authorList>
    </citation>
    <scope>NUCLEOTIDE SEQUENCE [LARGE SCALE GENOMIC DNA]</scope>
    <source>
        <strain evidence="3">ATCC700992</strain>
    </source>
</reference>
<dbReference type="AlphaFoldDB" id="A0A098G9G7"/>
<evidence type="ECO:0000313" key="3">
    <source>
        <dbReference type="Proteomes" id="UP000032430"/>
    </source>
</evidence>
<evidence type="ECO:0000313" key="2">
    <source>
        <dbReference type="EMBL" id="CEG58110.1"/>
    </source>
</evidence>
<accession>A0A098G9G7</accession>
<gene>
    <name evidence="2" type="ORF">LFA_2744</name>
</gene>
<evidence type="ECO:0000256" key="1">
    <source>
        <dbReference type="SAM" id="SignalP"/>
    </source>
</evidence>
<keyword evidence="1" id="KW-0732">Signal</keyword>
<feature type="chain" id="PRO_5001935564" evidence="1">
    <location>
        <begin position="20"/>
        <end position="130"/>
    </location>
</feature>
<dbReference type="KEGG" id="lfa:LFA_2744"/>
<feature type="signal peptide" evidence="1">
    <location>
        <begin position="1"/>
        <end position="19"/>
    </location>
</feature>
<proteinExistence type="predicted"/>
<protein>
    <submittedName>
        <fullName evidence="2">Uncharacterized protein</fullName>
    </submittedName>
</protein>
<sequence>MKKWILLAASSVFMMNAYANDNKMWCDYKDYFHLSDQSHPGIYVVSGFSEQDVILQIVGPRSFIVRDSYFCRSGYAHVTVAYDQEHWCVLDIKDGPYMNHPIVSASCNGMRYLDTTYDGLGSYSYSINLD</sequence>
<dbReference type="Proteomes" id="UP000032430">
    <property type="component" value="Chromosome I"/>
</dbReference>
<dbReference type="EMBL" id="LN614827">
    <property type="protein sequence ID" value="CEG58110.1"/>
    <property type="molecule type" value="Genomic_DNA"/>
</dbReference>
<keyword evidence="3" id="KW-1185">Reference proteome</keyword>
<dbReference type="RefSeq" id="WP_045096500.1">
    <property type="nucleotide sequence ID" value="NZ_LN614827.1"/>
</dbReference>